<evidence type="ECO:0000256" key="8">
    <source>
        <dbReference type="ARBA" id="ARBA00023242"/>
    </source>
</evidence>
<sequence length="1117" mass="127092">MKMLGLIRQHFDGVTWAYLPLNAQNVLSTEITCKRPRNVRAQVEALIRRHDTVPRASTSKANASKAKQMFKTPLRTLVFDNSQTESPSSAEPLSIKSTPPSEVPSLVSPKVQDDTPLYRKTRASTRSQTTSNLSPNAPTPGPLHRERNLRNSQYSMAPKRKAIWDSDDESEDESRDAQVARRLQQEENANPSLPSLRERTLSKSQYSTAPKRTVIPDSEDESEDESQDAYIARCLQEEEYVNPSLPVAPSQPKPKPQPATRITRSTAKRSAPGASASRPPKKPCLDDDSSDLEFVDDSSDDEVVADLDEEDAAPKQIEKGFIDDHGFIRIGPQPRKATPDIWTAPRDFAGAHLKVALGNNHRRTDARFPNADKDRLEHARAVILDRFNLSYVDVRENWVKYLCDYTGLPLQWSGGSQSTSVESVYPMVIFEGSPTYHAPPNACLIMESLNWAKRRHPPVTLPLVSAWLNACEERDFIPRRSRMSWVFNALSNTGTMTRVFGLLETHDHQINEWISYDQLKRKAILETLRTGDVNSELQNAIRNLGHEKLWVTGDPNAKTDRSGPLIYRELCRIAIQRYGLTKSEFEYYCTVPGPSQGSERVFYPFHALSRPQAEAIGWDWQMMVGFAKHMLNNMRGACNRHAEQAGYGEKHVDAAKLIYWMGTFLCDQITALKAKMPEASQEEIALMMLDRWGLPRVPWTSHIMRSSLCRKQDHGIAMVFGIENRPDFDPVRHIDLSSATVTLDSCFTNMAMRNFDTSSWDSIRTAAMHVPLHHPFWQVTSTLGNEIWRGEWDRSIQPIAPIPEFETHLLSIEAWVDEEVMDPLICKYCDEIQMTAGQLVDHCRKCSKRPQSDLPNGQPLNPDQDNVNEGYWDSRLTCDYDGCSFRSNNAVHLRQHKKRHSDERPYKCVTCGKGFKSSSELKAHKKTHDENRARAFKCQEAGCDASYIQKSHLDSHMRTHKGQKDFKCHVEGCGKSFLTKADLAKHERSHSTDKPFTCEVIVDGKKCGKTFKLKSHLNSHMVTHTGKKDFKCRVDNCGKSFSWQQNRDAHELIHSTDRPFTCEVIVDGKKCGETFKRKRELSRHVLTHSDEKPIKCDECEFACKRPDVLARHKKHKH</sequence>
<feature type="domain" description="C2H2-type" evidence="11">
    <location>
        <begin position="996"/>
        <end position="1029"/>
    </location>
</feature>
<evidence type="ECO:0000256" key="9">
    <source>
        <dbReference type="PROSITE-ProRule" id="PRU00042"/>
    </source>
</evidence>
<dbReference type="RefSeq" id="XP_018245763.1">
    <property type="nucleotide sequence ID" value="XM_018387830.1"/>
</dbReference>
<dbReference type="VEuPathDB" id="FungiDB:FOXG_08800"/>
<feature type="domain" description="C2H2-type" evidence="11">
    <location>
        <begin position="936"/>
        <end position="965"/>
    </location>
</feature>
<evidence type="ECO:0000256" key="4">
    <source>
        <dbReference type="ARBA" id="ARBA00022771"/>
    </source>
</evidence>
<gene>
    <name evidence="12" type="ORF">FOXG_08800</name>
</gene>
<dbReference type="GO" id="GO:0008270">
    <property type="term" value="F:zinc ion binding"/>
    <property type="evidence" value="ECO:0007669"/>
    <property type="project" value="UniProtKB-KW"/>
</dbReference>
<dbReference type="FunFam" id="3.30.160.60:FF:002343">
    <property type="entry name" value="Zinc finger protein 33A"/>
    <property type="match status" value="1"/>
</dbReference>
<keyword evidence="3" id="KW-0677">Repeat</keyword>
<evidence type="ECO:0000256" key="3">
    <source>
        <dbReference type="ARBA" id="ARBA00022737"/>
    </source>
</evidence>
<dbReference type="InterPro" id="IPR036236">
    <property type="entry name" value="Znf_C2H2_sf"/>
</dbReference>
<keyword evidence="4 9" id="KW-0863">Zinc-finger</keyword>
<dbReference type="InterPro" id="IPR013087">
    <property type="entry name" value="Znf_C2H2_type"/>
</dbReference>
<accession>A0A0J9V9E5</accession>
<dbReference type="InterPro" id="IPR051061">
    <property type="entry name" value="Zinc_finger_trans_reg"/>
</dbReference>
<dbReference type="SMART" id="SM00355">
    <property type="entry name" value="ZnF_C2H2"/>
    <property type="match status" value="8"/>
</dbReference>
<name>A0A0J9V9E5_FUSO4</name>
<keyword evidence="5" id="KW-0862">Zinc</keyword>
<feature type="domain" description="C2H2-type" evidence="11">
    <location>
        <begin position="1030"/>
        <end position="1059"/>
    </location>
</feature>
<dbReference type="SUPFAM" id="SSF57667">
    <property type="entry name" value="beta-beta-alpha zinc fingers"/>
    <property type="match status" value="4"/>
</dbReference>
<evidence type="ECO:0000256" key="2">
    <source>
        <dbReference type="ARBA" id="ARBA00022723"/>
    </source>
</evidence>
<organism evidence="12 13">
    <name type="scientific">Fusarium oxysporum f. sp. lycopersici (strain 4287 / CBS 123668 / FGSC 9935 / NRRL 34936)</name>
    <name type="common">Fusarium vascular wilt of tomato</name>
    <dbReference type="NCBI Taxonomy" id="426428"/>
    <lineage>
        <taxon>Eukaryota</taxon>
        <taxon>Fungi</taxon>
        <taxon>Dikarya</taxon>
        <taxon>Ascomycota</taxon>
        <taxon>Pezizomycotina</taxon>
        <taxon>Sordariomycetes</taxon>
        <taxon>Hypocreomycetidae</taxon>
        <taxon>Hypocreales</taxon>
        <taxon>Nectriaceae</taxon>
        <taxon>Fusarium</taxon>
        <taxon>Fusarium oxysporum species complex</taxon>
    </lineage>
</organism>
<reference evidence="12" key="2">
    <citation type="journal article" date="2010" name="Nature">
        <title>Comparative genomics reveals mobile pathogenicity chromosomes in Fusarium.</title>
        <authorList>
            <person name="Ma L.J."/>
            <person name="van der Does H.C."/>
            <person name="Borkovich K.A."/>
            <person name="Coleman J.J."/>
            <person name="Daboussi M.J."/>
            <person name="Di Pietro A."/>
            <person name="Dufresne M."/>
            <person name="Freitag M."/>
            <person name="Grabherr M."/>
            <person name="Henrissat B."/>
            <person name="Houterman P.M."/>
            <person name="Kang S."/>
            <person name="Shim W.B."/>
            <person name="Woloshuk C."/>
            <person name="Xie X."/>
            <person name="Xu J.R."/>
            <person name="Antoniw J."/>
            <person name="Baker S.E."/>
            <person name="Bluhm B.H."/>
            <person name="Breakspear A."/>
            <person name="Brown D.W."/>
            <person name="Butchko R.A."/>
            <person name="Chapman S."/>
            <person name="Coulson R."/>
            <person name="Coutinho P.M."/>
            <person name="Danchin E.G."/>
            <person name="Diener A."/>
            <person name="Gale L.R."/>
            <person name="Gardiner D.M."/>
            <person name="Goff S."/>
            <person name="Hammond-Kosack K.E."/>
            <person name="Hilburn K."/>
            <person name="Hua-Van A."/>
            <person name="Jonkers W."/>
            <person name="Kazan K."/>
            <person name="Kodira C.D."/>
            <person name="Koehrsen M."/>
            <person name="Kumar L."/>
            <person name="Lee Y.H."/>
            <person name="Li L."/>
            <person name="Manners J.M."/>
            <person name="Miranda-Saavedra D."/>
            <person name="Mukherjee M."/>
            <person name="Park G."/>
            <person name="Park J."/>
            <person name="Park S.Y."/>
            <person name="Proctor R.H."/>
            <person name="Regev A."/>
            <person name="Ruiz-Roldan M.C."/>
            <person name="Sain D."/>
            <person name="Sakthikumar S."/>
            <person name="Sykes S."/>
            <person name="Schwartz D.C."/>
            <person name="Turgeon B.G."/>
            <person name="Wapinski I."/>
            <person name="Yoder O."/>
            <person name="Young S."/>
            <person name="Zeng Q."/>
            <person name="Zhou S."/>
            <person name="Galagan J."/>
            <person name="Cuomo C.A."/>
            <person name="Kistler H.C."/>
            <person name="Rep M."/>
        </authorList>
    </citation>
    <scope>NUCLEOTIDE SEQUENCE [LARGE SCALE GENOMIC DNA]</scope>
    <source>
        <strain evidence="12">4287</strain>
    </source>
</reference>
<evidence type="ECO:0000256" key="7">
    <source>
        <dbReference type="ARBA" id="ARBA00023163"/>
    </source>
</evidence>
<dbReference type="EMBL" id="DS231705">
    <property type="protein sequence ID" value="KNB07718.1"/>
    <property type="molecule type" value="Genomic_DNA"/>
</dbReference>
<comment type="subcellular location">
    <subcellularLocation>
        <location evidence="1">Nucleus</location>
    </subcellularLocation>
</comment>
<feature type="domain" description="C2H2-type" evidence="11">
    <location>
        <begin position="1060"/>
        <end position="1093"/>
    </location>
</feature>
<proteinExistence type="predicted"/>
<dbReference type="PROSITE" id="PS00028">
    <property type="entry name" value="ZINC_FINGER_C2H2_1"/>
    <property type="match status" value="5"/>
</dbReference>
<dbReference type="GO" id="GO:0006357">
    <property type="term" value="P:regulation of transcription by RNA polymerase II"/>
    <property type="evidence" value="ECO:0007669"/>
    <property type="project" value="TreeGrafter"/>
</dbReference>
<dbReference type="KEGG" id="fox:FOXG_08800"/>
<evidence type="ECO:0000313" key="12">
    <source>
        <dbReference type="EMBL" id="KNB07718.1"/>
    </source>
</evidence>
<evidence type="ECO:0000256" key="5">
    <source>
        <dbReference type="ARBA" id="ARBA00022833"/>
    </source>
</evidence>
<keyword evidence="7" id="KW-0804">Transcription</keyword>
<dbReference type="PANTHER" id="PTHR46179">
    <property type="entry name" value="ZINC FINGER PROTEIN"/>
    <property type="match status" value="1"/>
</dbReference>
<feature type="domain" description="C2H2-type" evidence="11">
    <location>
        <begin position="876"/>
        <end position="905"/>
    </location>
</feature>
<feature type="domain" description="C2H2-type" evidence="11">
    <location>
        <begin position="906"/>
        <end position="933"/>
    </location>
</feature>
<feature type="compositionally biased region" description="Polar residues" evidence="10">
    <location>
        <begin position="124"/>
        <end position="136"/>
    </location>
</feature>
<evidence type="ECO:0000256" key="1">
    <source>
        <dbReference type="ARBA" id="ARBA00004123"/>
    </source>
</evidence>
<evidence type="ECO:0000256" key="10">
    <source>
        <dbReference type="SAM" id="MobiDB-lite"/>
    </source>
</evidence>
<evidence type="ECO:0000313" key="13">
    <source>
        <dbReference type="Proteomes" id="UP000009097"/>
    </source>
</evidence>
<feature type="compositionally biased region" description="Basic and acidic residues" evidence="10">
    <location>
        <begin position="175"/>
        <end position="185"/>
    </location>
</feature>
<dbReference type="OrthoDB" id="5101730at2759"/>
<dbReference type="PROSITE" id="PS50157">
    <property type="entry name" value="ZINC_FINGER_C2H2_2"/>
    <property type="match status" value="7"/>
</dbReference>
<dbReference type="PANTHER" id="PTHR46179:SF13">
    <property type="entry name" value="C2H2-TYPE DOMAIN-CONTAINING PROTEIN"/>
    <property type="match status" value="1"/>
</dbReference>
<dbReference type="AlphaFoldDB" id="A0A0J9V9E5"/>
<keyword evidence="6" id="KW-0805">Transcription regulation</keyword>
<feature type="compositionally biased region" description="Polar residues" evidence="10">
    <location>
        <begin position="82"/>
        <end position="100"/>
    </location>
</feature>
<dbReference type="GO" id="GO:0005634">
    <property type="term" value="C:nucleus"/>
    <property type="evidence" value="ECO:0007669"/>
    <property type="project" value="UniProtKB-SubCell"/>
</dbReference>
<feature type="region of interest" description="Disordered" evidence="10">
    <location>
        <begin position="82"/>
        <end position="227"/>
    </location>
</feature>
<dbReference type="GeneID" id="28950412"/>
<evidence type="ECO:0000259" key="11">
    <source>
        <dbReference type="PROSITE" id="PS50157"/>
    </source>
</evidence>
<keyword evidence="8" id="KW-0539">Nucleus</keyword>
<dbReference type="Proteomes" id="UP000009097">
    <property type="component" value="Unassembled WGS sequence"/>
</dbReference>
<protein>
    <recommendedName>
        <fullName evidence="11">C2H2-type domain-containing protein</fullName>
    </recommendedName>
</protein>
<dbReference type="Gene3D" id="3.30.160.60">
    <property type="entry name" value="Classic Zinc Finger"/>
    <property type="match status" value="6"/>
</dbReference>
<dbReference type="FunFam" id="3.30.160.60:FF:000032">
    <property type="entry name" value="Krueppel-like factor 4"/>
    <property type="match status" value="1"/>
</dbReference>
<feature type="compositionally biased region" description="Acidic residues" evidence="10">
    <location>
        <begin position="165"/>
        <end position="174"/>
    </location>
</feature>
<dbReference type="Pfam" id="PF00096">
    <property type="entry name" value="zf-C2H2"/>
    <property type="match status" value="5"/>
</dbReference>
<evidence type="ECO:0000256" key="6">
    <source>
        <dbReference type="ARBA" id="ARBA00023015"/>
    </source>
</evidence>
<feature type="domain" description="C2H2-type" evidence="11">
    <location>
        <begin position="966"/>
        <end position="995"/>
    </location>
</feature>
<reference evidence="12" key="1">
    <citation type="submission" date="2007-04" db="EMBL/GenBank/DDBJ databases">
        <authorList>
            <consortium name="The Broad Institute Genome Sequencing Platform"/>
            <person name="Birren B."/>
            <person name="Lander E."/>
            <person name="Galagan J."/>
            <person name="Nusbaum C."/>
            <person name="Devon K."/>
            <person name="Ma L.-J."/>
            <person name="Jaffe D."/>
            <person name="Butler J."/>
            <person name="Alvarez P."/>
            <person name="Gnerre S."/>
            <person name="Grabherr M."/>
            <person name="Kleber M."/>
            <person name="Mauceli E."/>
            <person name="Brockman W."/>
            <person name="MacCallum I.A."/>
            <person name="Young S."/>
            <person name="LaButti K."/>
            <person name="DeCaprio D."/>
            <person name="Crawford M."/>
            <person name="Koehrsen M."/>
            <person name="Engels R."/>
            <person name="Montgomery P."/>
            <person name="Pearson M."/>
            <person name="Howarth C."/>
            <person name="Larson L."/>
            <person name="White J."/>
            <person name="O'Leary S."/>
            <person name="Kodira C."/>
            <person name="Zeng Q."/>
            <person name="Yandava C."/>
            <person name="Alvarado L."/>
            <person name="Kistler C."/>
            <person name="Shim W.-B."/>
            <person name="Kang S."/>
            <person name="Woloshuk C."/>
        </authorList>
    </citation>
    <scope>NUCLEOTIDE SEQUENCE</scope>
    <source>
        <strain evidence="12">4287</strain>
    </source>
</reference>
<feature type="region of interest" description="Disordered" evidence="10">
    <location>
        <begin position="243"/>
        <end position="299"/>
    </location>
</feature>
<feature type="compositionally biased region" description="Acidic residues" evidence="10">
    <location>
        <begin position="217"/>
        <end position="227"/>
    </location>
</feature>
<feature type="compositionally biased region" description="Acidic residues" evidence="10">
    <location>
        <begin position="286"/>
        <end position="299"/>
    </location>
</feature>
<keyword evidence="2" id="KW-0479">Metal-binding</keyword>